<dbReference type="AlphaFoldDB" id="K0IM38"/>
<dbReference type="BioCyc" id="CNIT1237085:G1324-589-MONOMER"/>
<dbReference type="InterPro" id="IPR054492">
    <property type="entry name" value="WbmS-like"/>
</dbReference>
<dbReference type="EMBL" id="CP002408">
    <property type="protein sequence ID" value="AFU57534.1"/>
    <property type="molecule type" value="Genomic_DNA"/>
</dbReference>
<dbReference type="Pfam" id="PF22537">
    <property type="entry name" value="WbmS-like"/>
    <property type="match status" value="1"/>
</dbReference>
<dbReference type="Proteomes" id="UP000008037">
    <property type="component" value="Chromosome"/>
</dbReference>
<gene>
    <name evidence="1" type="ordered locus">Ngar_c05910</name>
</gene>
<dbReference type="GeneID" id="13794986"/>
<reference evidence="1 2" key="1">
    <citation type="journal article" date="2012" name="Environ. Microbiol.">
        <title>The genome of the ammonia-oxidizing Candidatus Nitrososphaera gargensis: insights into metabolic versatility and environmental adaptations.</title>
        <authorList>
            <person name="Spang A."/>
            <person name="Poehlein A."/>
            <person name="Offre P."/>
            <person name="Zumbragel S."/>
            <person name="Haider S."/>
            <person name="Rychlik N."/>
            <person name="Nowka B."/>
            <person name="Schmeisser C."/>
            <person name="Lebedeva E.V."/>
            <person name="Rattei T."/>
            <person name="Bohm C."/>
            <person name="Schmid M."/>
            <person name="Galushko A."/>
            <person name="Hatzenpichler R."/>
            <person name="Weinmaier T."/>
            <person name="Daniel R."/>
            <person name="Schleper C."/>
            <person name="Spieck E."/>
            <person name="Streit W."/>
            <person name="Wagner M."/>
        </authorList>
    </citation>
    <scope>NUCLEOTIDE SEQUENCE [LARGE SCALE GENOMIC DNA]</scope>
    <source>
        <strain evidence="2">Ga9.2</strain>
    </source>
</reference>
<evidence type="ECO:0000313" key="2">
    <source>
        <dbReference type="Proteomes" id="UP000008037"/>
    </source>
</evidence>
<dbReference type="KEGG" id="nga:Ngar_c05910"/>
<keyword evidence="2" id="KW-1185">Reference proteome</keyword>
<dbReference type="Gene3D" id="3.20.20.370">
    <property type="entry name" value="Glycoside hydrolase/deacetylase"/>
    <property type="match status" value="1"/>
</dbReference>
<accession>K0IM38</accession>
<dbReference type="SUPFAM" id="SSF88713">
    <property type="entry name" value="Glycoside hydrolase/deacetylase"/>
    <property type="match status" value="1"/>
</dbReference>
<name>K0IM38_NITGG</name>
<dbReference type="GO" id="GO:0005975">
    <property type="term" value="P:carbohydrate metabolic process"/>
    <property type="evidence" value="ECO:0007669"/>
    <property type="project" value="InterPro"/>
</dbReference>
<protein>
    <recommendedName>
        <fullName evidence="3">Polysaccharide deacetylase</fullName>
    </recommendedName>
</protein>
<sequence length="240" mass="28288">MIALTADTDWVPEKILNYFLDILDEYDATITIFATHEIDGRHHEIALHPNLETTYNKEKYQRHTSLETAEKLKKTFPQAIGMRSHGLNVCTDMLLFLPKIGLKYDSSYIMPFQDGIKPYIIYPGVLEIPIYWMDIEIMRFGKSLRFDSSVLREQQKSSTVYVYDFHPSHVFTNTCSLDFYYNTYRPNYHNVDFLEDQRNTKEFGAQDALVEMLEILDNSDLHLMSEIYEHFRNGQNSERI</sequence>
<evidence type="ECO:0008006" key="3">
    <source>
        <dbReference type="Google" id="ProtNLM"/>
    </source>
</evidence>
<evidence type="ECO:0000313" key="1">
    <source>
        <dbReference type="EMBL" id="AFU57534.1"/>
    </source>
</evidence>
<proteinExistence type="predicted"/>
<organism evidence="1 2">
    <name type="scientific">Nitrososphaera gargensis (strain Ga9.2)</name>
    <dbReference type="NCBI Taxonomy" id="1237085"/>
    <lineage>
        <taxon>Archaea</taxon>
        <taxon>Nitrososphaerota</taxon>
        <taxon>Nitrososphaeria</taxon>
        <taxon>Nitrososphaerales</taxon>
        <taxon>Nitrososphaeraceae</taxon>
        <taxon>Nitrososphaera</taxon>
    </lineage>
</organism>
<dbReference type="RefSeq" id="WP_015018080.1">
    <property type="nucleotide sequence ID" value="NC_018719.1"/>
</dbReference>
<dbReference type="STRING" id="1237085.Ngar_c05910"/>
<dbReference type="OrthoDB" id="387530at2157"/>
<dbReference type="InParanoid" id="K0IM38"/>
<dbReference type="HOGENOM" id="CLU_1154376_0_0_2"/>
<dbReference type="InterPro" id="IPR011330">
    <property type="entry name" value="Glyco_hydro/deAcase_b/a-brl"/>
</dbReference>